<dbReference type="UniPathway" id="UPA00277">
    <property type="reaction ID" value="UER00407"/>
</dbReference>
<dbReference type="AlphaFoldDB" id="A0A4Z0MZ86"/>
<organism evidence="1 2">
    <name type="scientific">Salmonella enterica subsp. enterica serovar Poona</name>
    <dbReference type="NCBI Taxonomy" id="436295"/>
    <lineage>
        <taxon>Bacteria</taxon>
        <taxon>Pseudomonadati</taxon>
        <taxon>Pseudomonadota</taxon>
        <taxon>Gammaproteobacteria</taxon>
        <taxon>Enterobacterales</taxon>
        <taxon>Enterobacteriaceae</taxon>
        <taxon>Salmonella</taxon>
    </lineage>
</organism>
<dbReference type="Proteomes" id="UP000298196">
    <property type="component" value="Unassembled WGS sequence"/>
</dbReference>
<keyword evidence="2" id="KW-1185">Reference proteome</keyword>
<keyword evidence="1" id="KW-0418">Kinase</keyword>
<feature type="non-terminal residue" evidence="1">
    <location>
        <position position="37"/>
    </location>
</feature>
<accession>A0A4Z0MZ86</accession>
<dbReference type="Gene3D" id="3.40.50.620">
    <property type="entry name" value="HUPs"/>
    <property type="match status" value="1"/>
</dbReference>
<dbReference type="SUPFAM" id="SSF52374">
    <property type="entry name" value="Nucleotidylyl transferase"/>
    <property type="match status" value="1"/>
</dbReference>
<dbReference type="GO" id="GO:0016301">
    <property type="term" value="F:kinase activity"/>
    <property type="evidence" value="ECO:0007669"/>
    <property type="project" value="UniProtKB-KW"/>
</dbReference>
<evidence type="ECO:0000313" key="2">
    <source>
        <dbReference type="Proteomes" id="UP000298196"/>
    </source>
</evidence>
<protein>
    <submittedName>
        <fullName evidence="1">Bifunctional riboflavin kinase/FAD synthetase</fullName>
    </submittedName>
</protein>
<dbReference type="EMBL" id="PYKI01001368">
    <property type="protein sequence ID" value="TGD84773.1"/>
    <property type="molecule type" value="Genomic_DNA"/>
</dbReference>
<comment type="caution">
    <text evidence="1">The sequence shown here is derived from an EMBL/GenBank/DDBJ whole genome shotgun (WGS) entry which is preliminary data.</text>
</comment>
<dbReference type="InterPro" id="IPR014729">
    <property type="entry name" value="Rossmann-like_a/b/a_fold"/>
</dbReference>
<gene>
    <name evidence="1" type="ORF">C9F07_12865</name>
</gene>
<sequence length="37" mass="3891">MKLIRGIHNISQAPQGGVLSIGNFGGLHRGHRGLLQG</sequence>
<dbReference type="GO" id="GO:0006747">
    <property type="term" value="P:FAD biosynthetic process"/>
    <property type="evidence" value="ECO:0007669"/>
    <property type="project" value="UniProtKB-UniPathway"/>
</dbReference>
<evidence type="ECO:0000313" key="1">
    <source>
        <dbReference type="EMBL" id="TGD84773.1"/>
    </source>
</evidence>
<name>A0A4Z0MZ86_SALET</name>
<proteinExistence type="predicted"/>
<keyword evidence="1" id="KW-0808">Transferase</keyword>
<reference evidence="1 2" key="1">
    <citation type="submission" date="2018-03" db="EMBL/GenBank/DDBJ databases">
        <title>Non-Typhoidal Salmonella genome sequencing and assembly.</title>
        <authorList>
            <person name="Matchawe C."/>
        </authorList>
    </citation>
    <scope>NUCLEOTIDE SEQUENCE [LARGE SCALE GENOMIC DNA]</scope>
    <source>
        <strain evidence="1 2">22sa</strain>
    </source>
</reference>